<protein>
    <submittedName>
        <fullName evidence="1">Uncharacterized protein</fullName>
    </submittedName>
</protein>
<accession>A0ACC0XV36</accession>
<proteinExistence type="predicted"/>
<reference evidence="2" key="1">
    <citation type="journal article" date="2023" name="G3 (Bethesda)">
        <title>Genome assembly and association tests identify interacting loci associated with vigor, precocity, and sex in interspecific pistachio rootstocks.</title>
        <authorList>
            <person name="Palmer W."/>
            <person name="Jacygrad E."/>
            <person name="Sagayaradj S."/>
            <person name="Cavanaugh K."/>
            <person name="Han R."/>
            <person name="Bertier L."/>
            <person name="Beede B."/>
            <person name="Kafkas S."/>
            <person name="Golino D."/>
            <person name="Preece J."/>
            <person name="Michelmore R."/>
        </authorList>
    </citation>
    <scope>NUCLEOTIDE SEQUENCE [LARGE SCALE GENOMIC DNA]</scope>
</reference>
<sequence>MISILNLLFQIVLLLSLPINTSVAAFPIAKLGCTPSCGNVSIPFPFGIEEDCYLEDDFAIDCNSDKPFLRNLNLEVLDISLDGTLRVNHEVLYTCDELGTDKPYVNLENTSFYYSQTGNRFTALGCNNLAFMSRNETVFGGCFSTCGESSNNSGHIKISISDQGGCYGINCCQAKIPSYLQTLNVSVRSINYEEIPGIPGTEDQGCKSAFLVDQIWFAPNFTYHITSQNLAHVPVVLDWGIFNFSFIIAMNKSSIDRDSYICAVSSGNLYPFVYCNCTKGYEGNPYLLQGCQDIDECKSNVCGSDVCINVVGNHYCSPHRPTKLSKINLVIIVLGTSFGSLFLLVGAWWLSIIIKKRKEKKLKENYFKQNGSLLLERQLTSSDGSVDRSKLFNSKDLDKATDHFNVDRKIGEGGQGTVYKGMLANGRIVAVKKSKVVDDNGKLQEFVNEENHLFDILSSQVKSEGKDEEIMAVANLTYRCVNLKGSKRPTMKEVSMELQRIRASENNNLHQNYEEVENMRSEVLIPWDGPSISTGSTFDNTVRSTDFQPLLNAI</sequence>
<evidence type="ECO:0000313" key="1">
    <source>
        <dbReference type="EMBL" id="KAJ0024759.1"/>
    </source>
</evidence>
<evidence type="ECO:0000313" key="2">
    <source>
        <dbReference type="Proteomes" id="UP001163603"/>
    </source>
</evidence>
<dbReference type="Proteomes" id="UP001163603">
    <property type="component" value="Chromosome 10"/>
</dbReference>
<comment type="caution">
    <text evidence="1">The sequence shown here is derived from an EMBL/GenBank/DDBJ whole genome shotgun (WGS) entry which is preliminary data.</text>
</comment>
<keyword evidence="2" id="KW-1185">Reference proteome</keyword>
<name>A0ACC0XV36_9ROSI</name>
<organism evidence="1 2">
    <name type="scientific">Pistacia integerrima</name>
    <dbReference type="NCBI Taxonomy" id="434235"/>
    <lineage>
        <taxon>Eukaryota</taxon>
        <taxon>Viridiplantae</taxon>
        <taxon>Streptophyta</taxon>
        <taxon>Embryophyta</taxon>
        <taxon>Tracheophyta</taxon>
        <taxon>Spermatophyta</taxon>
        <taxon>Magnoliopsida</taxon>
        <taxon>eudicotyledons</taxon>
        <taxon>Gunneridae</taxon>
        <taxon>Pentapetalae</taxon>
        <taxon>rosids</taxon>
        <taxon>malvids</taxon>
        <taxon>Sapindales</taxon>
        <taxon>Anacardiaceae</taxon>
        <taxon>Pistacia</taxon>
    </lineage>
</organism>
<dbReference type="EMBL" id="CM047745">
    <property type="protein sequence ID" value="KAJ0024759.1"/>
    <property type="molecule type" value="Genomic_DNA"/>
</dbReference>
<gene>
    <name evidence="1" type="ORF">Pint_06957</name>
</gene>